<sequence length="81" mass="9024">MWWTGLQRTDYMRCSVHLQGDEPVVLSVPVKGELGPATQWTDTCTGLLLNKIFFSFSVSGDALISVSFLHLFLDIVFFGAL</sequence>
<proteinExistence type="predicted"/>
<name>A0A0B7FLU9_THACB</name>
<dbReference type="Proteomes" id="UP000059188">
    <property type="component" value="Unassembled WGS sequence"/>
</dbReference>
<organism evidence="1 2">
    <name type="scientific">Thanatephorus cucumeris (strain AG1-IB / isolate 7/3/14)</name>
    <name type="common">Lettuce bottom rot fungus</name>
    <name type="synonym">Rhizoctonia solani</name>
    <dbReference type="NCBI Taxonomy" id="1108050"/>
    <lineage>
        <taxon>Eukaryota</taxon>
        <taxon>Fungi</taxon>
        <taxon>Dikarya</taxon>
        <taxon>Basidiomycota</taxon>
        <taxon>Agaricomycotina</taxon>
        <taxon>Agaricomycetes</taxon>
        <taxon>Cantharellales</taxon>
        <taxon>Ceratobasidiaceae</taxon>
        <taxon>Rhizoctonia</taxon>
        <taxon>Rhizoctonia solani AG-1</taxon>
    </lineage>
</organism>
<protein>
    <submittedName>
        <fullName evidence="1">Uncharacterized protein</fullName>
    </submittedName>
</protein>
<reference evidence="1 2" key="1">
    <citation type="submission" date="2014-11" db="EMBL/GenBank/DDBJ databases">
        <authorList>
            <person name="Wibberg Daniel"/>
        </authorList>
    </citation>
    <scope>NUCLEOTIDE SEQUENCE [LARGE SCALE GENOMIC DNA]</scope>
    <source>
        <strain evidence="1">Rhizoctonia solani AG1-IB 7/3/14</strain>
    </source>
</reference>
<keyword evidence="2" id="KW-1185">Reference proteome</keyword>
<evidence type="ECO:0000313" key="1">
    <source>
        <dbReference type="EMBL" id="CEL58645.1"/>
    </source>
</evidence>
<accession>A0A0B7FLU9</accession>
<evidence type="ECO:0000313" key="2">
    <source>
        <dbReference type="Proteomes" id="UP000059188"/>
    </source>
</evidence>
<gene>
    <name evidence="1" type="ORF">RSOLAG1IB_08708</name>
</gene>
<dbReference type="EMBL" id="LN679132">
    <property type="protein sequence ID" value="CEL58645.1"/>
    <property type="molecule type" value="Genomic_DNA"/>
</dbReference>
<dbReference type="AlphaFoldDB" id="A0A0B7FLU9"/>